<accession>A0A7V8UGY0</accession>
<evidence type="ECO:0000313" key="2">
    <source>
        <dbReference type="EMBL" id="MBA1381367.1"/>
    </source>
</evidence>
<dbReference type="Proteomes" id="UP000572407">
    <property type="component" value="Unassembled WGS sequence"/>
</dbReference>
<gene>
    <name evidence="2" type="ORF">FHK92_26875</name>
</gene>
<sequence length="70" mass="7603">MARELAPAGVRSSPYDRARSENLGPAAQSSGSKLPRHKSGYVAIRIPSSPPGCRPVRQSSTVSRRWLFLP</sequence>
<evidence type="ECO:0000256" key="1">
    <source>
        <dbReference type="SAM" id="MobiDB-lite"/>
    </source>
</evidence>
<name>A0A7V8UGY0_9PSED</name>
<reference evidence="2 3" key="1">
    <citation type="submission" date="2019-06" db="EMBL/GenBank/DDBJ databases">
        <title>Analysis of the biodiversity of Brassica napus bacterial endophytes for the selection of potential efficient biofertilizers for rapeseed crops.</title>
        <authorList>
            <person name="Jimenez-Gomez A."/>
            <person name="Saati-Santamaria Z."/>
            <person name="Menendez E."/>
            <person name="Rivas R."/>
            <person name="Mateos P.F."/>
            <person name="Velazquez E."/>
            <person name="Garcia-Fraile P."/>
        </authorList>
    </citation>
    <scope>NUCLEOTIDE SEQUENCE [LARGE SCALE GENOMIC DNA]</scope>
    <source>
        <strain evidence="2 3">CDVBN10</strain>
    </source>
</reference>
<dbReference type="EMBL" id="VDLV01000063">
    <property type="protein sequence ID" value="MBA1381367.1"/>
    <property type="molecule type" value="Genomic_DNA"/>
</dbReference>
<comment type="caution">
    <text evidence="2">The sequence shown here is derived from an EMBL/GenBank/DDBJ whole genome shotgun (WGS) entry which is preliminary data.</text>
</comment>
<protein>
    <submittedName>
        <fullName evidence="2">Uncharacterized protein</fullName>
    </submittedName>
</protein>
<dbReference type="AlphaFoldDB" id="A0A7V8UGY0"/>
<organism evidence="2 3">
    <name type="scientific">Pseudomonas brassicacearum subsp. neoaurantiaca</name>
    <dbReference type="NCBI Taxonomy" id="494916"/>
    <lineage>
        <taxon>Bacteria</taxon>
        <taxon>Pseudomonadati</taxon>
        <taxon>Pseudomonadota</taxon>
        <taxon>Gammaproteobacteria</taxon>
        <taxon>Pseudomonadales</taxon>
        <taxon>Pseudomonadaceae</taxon>
        <taxon>Pseudomonas</taxon>
    </lineage>
</organism>
<evidence type="ECO:0000313" key="3">
    <source>
        <dbReference type="Proteomes" id="UP000572407"/>
    </source>
</evidence>
<feature type="region of interest" description="Disordered" evidence="1">
    <location>
        <begin position="1"/>
        <end position="62"/>
    </location>
</feature>
<proteinExistence type="predicted"/>